<feature type="domain" description="HipA N-terminal subdomain 1" evidence="5">
    <location>
        <begin position="29"/>
        <end position="122"/>
    </location>
</feature>
<dbReference type="GO" id="GO:0005829">
    <property type="term" value="C:cytosol"/>
    <property type="evidence" value="ECO:0007669"/>
    <property type="project" value="TreeGrafter"/>
</dbReference>
<feature type="domain" description="HipA-like C-terminal" evidence="4">
    <location>
        <begin position="162"/>
        <end position="390"/>
    </location>
</feature>
<dbReference type="STRING" id="391735.Veis_0672"/>
<protein>
    <submittedName>
        <fullName evidence="6">HipA domain protein</fullName>
    </submittedName>
</protein>
<comment type="similarity">
    <text evidence="1">Belongs to the HipA Ser/Thr kinase family.</text>
</comment>
<dbReference type="InterPro" id="IPR052028">
    <property type="entry name" value="HipA_Ser/Thr_kinase"/>
</dbReference>
<keyword evidence="2" id="KW-0808">Transferase</keyword>
<sequence length="457" mass="51198">MRAPIWRRCAPCWKRAMADSLRDKIKALEISTPQGASGRLLRESQFVFNYTTQDRHCELAMGMPLRAASYTSNRPHPIFAMNLPEGNLRQRIKERYGKQFAKLDDMAMLSIVGHDQIGRLTVSDPAAPADRRTAHVGLSELLRARASDALFDYLLDTYLASGISGVQPKVLIPDAEAGGGGAAGVTRTTLSDLIVKASGLAHPNLTQNEFLCMDAARRAGIEVPEFHLSDDGSLFVLRRFDRAATRLGFEDMSVLSGQTYDEYGHYKYGGSYELIPSIIEAYCGPNAAESKQRFFEYFTASCMMRNGDAHMKNFGLLYARPNDPASVRLSPMYDVVTTSVYDVVNERTRRVTQDRELALKLNKSRAYPDRKALIAFGHRCNVLKPERVFERVDAGMSASLEANRDRVPEQLWQRMKKEWDMSRLGLGLHSISKSLAKNNENRKQYKCKTGDAGKVHG</sequence>
<evidence type="ECO:0000256" key="3">
    <source>
        <dbReference type="ARBA" id="ARBA00022777"/>
    </source>
</evidence>
<reference evidence="7" key="1">
    <citation type="submission" date="2006-12" db="EMBL/GenBank/DDBJ databases">
        <title>Complete sequence of chromosome 1 of Verminephrobacter eiseniae EF01-2.</title>
        <authorList>
            <person name="Copeland A."/>
            <person name="Lucas S."/>
            <person name="Lapidus A."/>
            <person name="Barry K."/>
            <person name="Detter J.C."/>
            <person name="Glavina del Rio T."/>
            <person name="Dalin E."/>
            <person name="Tice H."/>
            <person name="Pitluck S."/>
            <person name="Chertkov O."/>
            <person name="Brettin T."/>
            <person name="Bruce D."/>
            <person name="Han C."/>
            <person name="Tapia R."/>
            <person name="Gilna P."/>
            <person name="Schmutz J."/>
            <person name="Larimer F."/>
            <person name="Land M."/>
            <person name="Hauser L."/>
            <person name="Kyrpides N."/>
            <person name="Kim E."/>
            <person name="Stahl D."/>
            <person name="Richardson P."/>
        </authorList>
    </citation>
    <scope>NUCLEOTIDE SEQUENCE [LARGE SCALE GENOMIC DNA]</scope>
    <source>
        <strain evidence="7">EF01-2</strain>
    </source>
</reference>
<keyword evidence="7" id="KW-1185">Reference proteome</keyword>
<dbReference type="Pfam" id="PF13657">
    <property type="entry name" value="Couple_hipA"/>
    <property type="match status" value="1"/>
</dbReference>
<keyword evidence="3" id="KW-0418">Kinase</keyword>
<dbReference type="AlphaFoldDB" id="A1WFP7"/>
<evidence type="ECO:0000256" key="2">
    <source>
        <dbReference type="ARBA" id="ARBA00022679"/>
    </source>
</evidence>
<dbReference type="PANTHER" id="PTHR37419:SF1">
    <property type="entry name" value="SERINE_THREONINE-PROTEIN KINASE TOXIN HIPA"/>
    <property type="match status" value="1"/>
</dbReference>
<evidence type="ECO:0000259" key="4">
    <source>
        <dbReference type="Pfam" id="PF07804"/>
    </source>
</evidence>
<evidence type="ECO:0000259" key="5">
    <source>
        <dbReference type="Pfam" id="PF13657"/>
    </source>
</evidence>
<dbReference type="GO" id="GO:0004674">
    <property type="term" value="F:protein serine/threonine kinase activity"/>
    <property type="evidence" value="ECO:0007669"/>
    <property type="project" value="TreeGrafter"/>
</dbReference>
<dbReference type="Pfam" id="PF07804">
    <property type="entry name" value="HipA_C"/>
    <property type="match status" value="1"/>
</dbReference>
<dbReference type="InterPro" id="IPR017508">
    <property type="entry name" value="HipA_N1"/>
</dbReference>
<gene>
    <name evidence="6" type="ordered locus">Veis_0672</name>
</gene>
<organism evidence="6 7">
    <name type="scientific">Verminephrobacter eiseniae (strain EF01-2)</name>
    <dbReference type="NCBI Taxonomy" id="391735"/>
    <lineage>
        <taxon>Bacteria</taxon>
        <taxon>Pseudomonadati</taxon>
        <taxon>Pseudomonadota</taxon>
        <taxon>Betaproteobacteria</taxon>
        <taxon>Burkholderiales</taxon>
        <taxon>Comamonadaceae</taxon>
        <taxon>Verminephrobacter</taxon>
    </lineage>
</organism>
<dbReference type="KEGG" id="vei:Veis_0672"/>
<dbReference type="InterPro" id="IPR012893">
    <property type="entry name" value="HipA-like_C"/>
</dbReference>
<dbReference type="Gene3D" id="1.10.1070.20">
    <property type="match status" value="1"/>
</dbReference>
<dbReference type="HOGENOM" id="CLU_049572_0_0_4"/>
<evidence type="ECO:0000313" key="6">
    <source>
        <dbReference type="EMBL" id="ABM56454.1"/>
    </source>
</evidence>
<evidence type="ECO:0000256" key="1">
    <source>
        <dbReference type="ARBA" id="ARBA00010164"/>
    </source>
</evidence>
<dbReference type="eggNOG" id="COG3550">
    <property type="taxonomic scope" value="Bacteria"/>
</dbReference>
<dbReference type="PANTHER" id="PTHR37419">
    <property type="entry name" value="SERINE/THREONINE-PROTEIN KINASE TOXIN HIPA"/>
    <property type="match status" value="1"/>
</dbReference>
<proteinExistence type="inferred from homology"/>
<dbReference type="NCBIfam" id="TIGR03071">
    <property type="entry name" value="couple_hipA"/>
    <property type="match status" value="1"/>
</dbReference>
<dbReference type="Proteomes" id="UP000000374">
    <property type="component" value="Chromosome"/>
</dbReference>
<name>A1WFP7_VEREI</name>
<accession>A1WFP7</accession>
<dbReference type="EMBL" id="CP000542">
    <property type="protein sequence ID" value="ABM56454.1"/>
    <property type="molecule type" value="Genomic_DNA"/>
</dbReference>
<evidence type="ECO:0000313" key="7">
    <source>
        <dbReference type="Proteomes" id="UP000000374"/>
    </source>
</evidence>